<dbReference type="PANTHER" id="PTHR34789:SF1">
    <property type="entry name" value="EXPRESSED PROTEIN"/>
    <property type="match status" value="1"/>
</dbReference>
<dbReference type="Proteomes" id="UP000228380">
    <property type="component" value="Chromosome 16"/>
</dbReference>
<sequence length="152" mass="14864">MKPPTTALLLLAALLTTGAVLSTDSRDLDDERTSSSKHRGSHPGRGVPGFGPDPGGFFGPGGGGFGIPGFGGWGGLGGGYGYGSGGPAGGSGGHGVVRPSVVCSEKGPCYKKKLTCPSKCFTSYTSSGKGYGGGGGGGGCSFDCKKKCVAYC</sequence>
<reference evidence="3" key="1">
    <citation type="journal article" date="2019" name="Nat. Commun.">
        <title>Genome-wide association mapping of date palm fruit traits.</title>
        <authorList>
            <person name="Hazzouri K.M."/>
            <person name="Gros-Balthazard M."/>
            <person name="Flowers J.M."/>
            <person name="Copetti D."/>
            <person name="Lemansour A."/>
            <person name="Lebrun M."/>
            <person name="Masmoudi K."/>
            <person name="Ferrand S."/>
            <person name="Dhar M.I."/>
            <person name="Fresquez Z.A."/>
            <person name="Rosas U."/>
            <person name="Zhang J."/>
            <person name="Talag J."/>
            <person name="Lee S."/>
            <person name="Kudrna D."/>
            <person name="Powell R.F."/>
            <person name="Leitch I.J."/>
            <person name="Krueger R.R."/>
            <person name="Wing R.A."/>
            <person name="Amiri K.M.A."/>
            <person name="Purugganan M.D."/>
        </authorList>
    </citation>
    <scope>NUCLEOTIDE SEQUENCE [LARGE SCALE GENOMIC DNA]</scope>
    <source>
        <strain evidence="3">cv. Khalas</strain>
    </source>
</reference>
<evidence type="ECO:0000313" key="3">
    <source>
        <dbReference type="Proteomes" id="UP000228380"/>
    </source>
</evidence>
<dbReference type="KEGG" id="pda:103723076"/>
<evidence type="ECO:0000313" key="4">
    <source>
        <dbReference type="RefSeq" id="XP_008812105.1"/>
    </source>
</evidence>
<reference evidence="4" key="2">
    <citation type="submission" date="2025-08" db="UniProtKB">
        <authorList>
            <consortium name="RefSeq"/>
        </authorList>
    </citation>
    <scope>IDENTIFICATION</scope>
    <source>
        <tissue evidence="4">Young leaves</tissue>
    </source>
</reference>
<evidence type="ECO:0000256" key="2">
    <source>
        <dbReference type="SAM" id="SignalP"/>
    </source>
</evidence>
<proteinExistence type="predicted"/>
<dbReference type="OrthoDB" id="1107388at2759"/>
<keyword evidence="2" id="KW-0732">Signal</keyword>
<dbReference type="RefSeq" id="XP_008812105.1">
    <property type="nucleotide sequence ID" value="XM_008813883.4"/>
</dbReference>
<accession>A0A8B7D399</accession>
<name>A0A8B7D399_PHODC</name>
<organism evidence="3 4">
    <name type="scientific">Phoenix dactylifera</name>
    <name type="common">Date palm</name>
    <dbReference type="NCBI Taxonomy" id="42345"/>
    <lineage>
        <taxon>Eukaryota</taxon>
        <taxon>Viridiplantae</taxon>
        <taxon>Streptophyta</taxon>
        <taxon>Embryophyta</taxon>
        <taxon>Tracheophyta</taxon>
        <taxon>Spermatophyta</taxon>
        <taxon>Magnoliopsida</taxon>
        <taxon>Liliopsida</taxon>
        <taxon>Arecaceae</taxon>
        <taxon>Coryphoideae</taxon>
        <taxon>Phoeniceae</taxon>
        <taxon>Phoenix</taxon>
    </lineage>
</organism>
<feature type="chain" id="PRO_5034100374" evidence="2">
    <location>
        <begin position="23"/>
        <end position="152"/>
    </location>
</feature>
<dbReference type="GeneID" id="103723076"/>
<feature type="signal peptide" evidence="2">
    <location>
        <begin position="1"/>
        <end position="22"/>
    </location>
</feature>
<protein>
    <submittedName>
        <fullName evidence="4">Cold shock protein 2-like</fullName>
    </submittedName>
</protein>
<keyword evidence="3" id="KW-1185">Reference proteome</keyword>
<gene>
    <name evidence="4" type="primary">LOC103723076</name>
</gene>
<evidence type="ECO:0000256" key="1">
    <source>
        <dbReference type="SAM" id="MobiDB-lite"/>
    </source>
</evidence>
<dbReference type="PANTHER" id="PTHR34789">
    <property type="entry name" value="EXPRESSED PROTEIN"/>
    <property type="match status" value="1"/>
</dbReference>
<feature type="compositionally biased region" description="Basic and acidic residues" evidence="1">
    <location>
        <begin position="24"/>
        <end position="34"/>
    </location>
</feature>
<feature type="region of interest" description="Disordered" evidence="1">
    <location>
        <begin position="23"/>
        <end position="62"/>
    </location>
</feature>
<dbReference type="AlphaFoldDB" id="A0A8B7D399"/>
<feature type="compositionally biased region" description="Gly residues" evidence="1">
    <location>
        <begin position="46"/>
        <end position="62"/>
    </location>
</feature>